<dbReference type="OrthoDB" id="125903at2759"/>
<evidence type="ECO:0000259" key="2">
    <source>
        <dbReference type="Pfam" id="PF09816"/>
    </source>
</evidence>
<keyword evidence="4" id="KW-1185">Reference proteome</keyword>
<name>A0A3D8T1Q8_9HELO</name>
<feature type="compositionally biased region" description="Low complexity" evidence="1">
    <location>
        <begin position="131"/>
        <end position="151"/>
    </location>
</feature>
<evidence type="ECO:0000313" key="4">
    <source>
        <dbReference type="Proteomes" id="UP000256328"/>
    </source>
</evidence>
<feature type="compositionally biased region" description="Basic and acidic residues" evidence="1">
    <location>
        <begin position="238"/>
        <end position="249"/>
    </location>
</feature>
<accession>A0A3D8T1Q8</accession>
<reference evidence="3 4" key="1">
    <citation type="journal article" date="2018" name="IMA Fungus">
        <title>IMA Genome-F 9: Draft genome sequence of Annulohypoxylon stygium, Aspergillus mulundensis, Berkeleyomyces basicola (syn. Thielaviopsis basicola), Ceratocystis smalleyi, two Cercospora beticola strains, Coleophoma cylindrospora, Fusarium fracticaudum, Phialophora cf. hyalina, and Morchella septimelata.</title>
        <authorList>
            <person name="Wingfield B.D."/>
            <person name="Bills G.F."/>
            <person name="Dong Y."/>
            <person name="Huang W."/>
            <person name="Nel W.J."/>
            <person name="Swalarsk-Parry B.S."/>
            <person name="Vaghefi N."/>
            <person name="Wilken P.M."/>
            <person name="An Z."/>
            <person name="de Beer Z.W."/>
            <person name="De Vos L."/>
            <person name="Chen L."/>
            <person name="Duong T.A."/>
            <person name="Gao Y."/>
            <person name="Hammerbacher A."/>
            <person name="Kikkert J.R."/>
            <person name="Li Y."/>
            <person name="Li H."/>
            <person name="Li K."/>
            <person name="Li Q."/>
            <person name="Liu X."/>
            <person name="Ma X."/>
            <person name="Naidoo K."/>
            <person name="Pethybridge S.J."/>
            <person name="Sun J."/>
            <person name="Steenkamp E.T."/>
            <person name="van der Nest M.A."/>
            <person name="van Wyk S."/>
            <person name="Wingfield M.J."/>
            <person name="Xiong C."/>
            <person name="Yue Q."/>
            <person name="Zhang X."/>
        </authorList>
    </citation>
    <scope>NUCLEOTIDE SEQUENCE [LARGE SCALE GENOMIC DNA]</scope>
    <source>
        <strain evidence="3 4">BP5796</strain>
    </source>
</reference>
<feature type="compositionally biased region" description="Acidic residues" evidence="1">
    <location>
        <begin position="261"/>
        <end position="274"/>
    </location>
</feature>
<feature type="compositionally biased region" description="Basic and acidic residues" evidence="1">
    <location>
        <begin position="162"/>
        <end position="182"/>
    </location>
</feature>
<dbReference type="EMBL" id="PDLN01000002">
    <property type="protein sequence ID" value="RDW92474.1"/>
    <property type="molecule type" value="Genomic_DNA"/>
</dbReference>
<sequence>MAAIDIDKPGKYRIVLSDALLGRSTKDVYTGVRYNHKPDPSSNSSQTSMHLEPSDSDSQNYDLSLSDNSEKYSYHGVRTSGDGQYVLIFDPEKKHFVLHRIDSTFDMNLVSTPWEQSASALKKDYDQIDLPAPTKPTTSSNTKAKSTASKPAKGRNAAATKSEPKPKVEKPKKQKPVVREPTPDAEEESDDGLTIEYPDGPSSQQYQYQSTPVFRRDPSEEISDEDEDAEGEDDDDIYPERNQDVEHLELPSPVNNAGGMDLEDDMELDLEAELEQALKETQNDDESSESEEE</sequence>
<proteinExistence type="predicted"/>
<evidence type="ECO:0000256" key="1">
    <source>
        <dbReference type="SAM" id="MobiDB-lite"/>
    </source>
</evidence>
<feature type="compositionally biased region" description="Polar residues" evidence="1">
    <location>
        <begin position="40"/>
        <end position="49"/>
    </location>
</feature>
<organism evidence="3 4">
    <name type="scientific">Coleophoma crateriformis</name>
    <dbReference type="NCBI Taxonomy" id="565419"/>
    <lineage>
        <taxon>Eukaryota</taxon>
        <taxon>Fungi</taxon>
        <taxon>Dikarya</taxon>
        <taxon>Ascomycota</taxon>
        <taxon>Pezizomycotina</taxon>
        <taxon>Leotiomycetes</taxon>
        <taxon>Helotiales</taxon>
        <taxon>Dermateaceae</taxon>
        <taxon>Coleophoma</taxon>
    </lineage>
</organism>
<dbReference type="Proteomes" id="UP000256328">
    <property type="component" value="Unassembled WGS sequence"/>
</dbReference>
<dbReference type="AlphaFoldDB" id="A0A3D8T1Q8"/>
<dbReference type="Pfam" id="PF09816">
    <property type="entry name" value="EAF"/>
    <property type="match status" value="1"/>
</dbReference>
<dbReference type="InterPro" id="IPR019194">
    <property type="entry name" value="Tscrpt_elong_fac_Eaf_N"/>
</dbReference>
<feature type="domain" description="Transcription elongation factor Eaf N-terminal" evidence="2">
    <location>
        <begin position="12"/>
        <end position="113"/>
    </location>
</feature>
<comment type="caution">
    <text evidence="3">The sequence shown here is derived from an EMBL/GenBank/DDBJ whole genome shotgun (WGS) entry which is preliminary data.</text>
</comment>
<gene>
    <name evidence="3" type="ORF">BP5796_01868</name>
</gene>
<feature type="compositionally biased region" description="Acidic residues" evidence="1">
    <location>
        <begin position="283"/>
        <end position="293"/>
    </location>
</feature>
<feature type="region of interest" description="Disordered" evidence="1">
    <location>
        <begin position="33"/>
        <end position="66"/>
    </location>
</feature>
<feature type="compositionally biased region" description="Acidic residues" evidence="1">
    <location>
        <begin position="220"/>
        <end position="237"/>
    </location>
</feature>
<feature type="compositionally biased region" description="Acidic residues" evidence="1">
    <location>
        <begin position="183"/>
        <end position="193"/>
    </location>
</feature>
<feature type="compositionally biased region" description="Polar residues" evidence="1">
    <location>
        <begin position="56"/>
        <end position="66"/>
    </location>
</feature>
<feature type="region of interest" description="Disordered" evidence="1">
    <location>
        <begin position="128"/>
        <end position="293"/>
    </location>
</feature>
<protein>
    <submittedName>
        <fullName evidence="3">Putative neurogenic locus notch like protein 2</fullName>
    </submittedName>
</protein>
<evidence type="ECO:0000313" key="3">
    <source>
        <dbReference type="EMBL" id="RDW92474.1"/>
    </source>
</evidence>